<dbReference type="EMBL" id="CAJVQB010000150">
    <property type="protein sequence ID" value="CAG8470993.1"/>
    <property type="molecule type" value="Genomic_DNA"/>
</dbReference>
<comment type="caution">
    <text evidence="1">The sequence shown here is derived from an EMBL/GenBank/DDBJ whole genome shotgun (WGS) entry which is preliminary data.</text>
</comment>
<organism evidence="1 2">
    <name type="scientific">Gigaspora margarita</name>
    <dbReference type="NCBI Taxonomy" id="4874"/>
    <lineage>
        <taxon>Eukaryota</taxon>
        <taxon>Fungi</taxon>
        <taxon>Fungi incertae sedis</taxon>
        <taxon>Mucoromycota</taxon>
        <taxon>Glomeromycotina</taxon>
        <taxon>Glomeromycetes</taxon>
        <taxon>Diversisporales</taxon>
        <taxon>Gigasporaceae</taxon>
        <taxon>Gigaspora</taxon>
    </lineage>
</organism>
<sequence>MGKAGYCKESIVTMTFLVALKEFDGAENPSFMKCHGISKNEMGRKTPSAEKHCEIFKNWQDSKQTLTEINKSKAILPRNLM</sequence>
<dbReference type="Proteomes" id="UP000789901">
    <property type="component" value="Unassembled WGS sequence"/>
</dbReference>
<gene>
    <name evidence="1" type="ORF">GMARGA_LOCUS776</name>
</gene>
<evidence type="ECO:0000313" key="1">
    <source>
        <dbReference type="EMBL" id="CAG8470993.1"/>
    </source>
</evidence>
<proteinExistence type="predicted"/>
<reference evidence="1 2" key="1">
    <citation type="submission" date="2021-06" db="EMBL/GenBank/DDBJ databases">
        <authorList>
            <person name="Kallberg Y."/>
            <person name="Tangrot J."/>
            <person name="Rosling A."/>
        </authorList>
    </citation>
    <scope>NUCLEOTIDE SEQUENCE [LARGE SCALE GENOMIC DNA]</scope>
    <source>
        <strain evidence="1 2">120-4 pot B 10/14</strain>
    </source>
</reference>
<evidence type="ECO:0000313" key="2">
    <source>
        <dbReference type="Proteomes" id="UP000789901"/>
    </source>
</evidence>
<keyword evidence="2" id="KW-1185">Reference proteome</keyword>
<protein>
    <submittedName>
        <fullName evidence="1">43629_t:CDS:1</fullName>
    </submittedName>
</protein>
<accession>A0ABM8VXG0</accession>
<name>A0ABM8VXG0_GIGMA</name>